<name>A0AAJ0DP37_9PEZI</name>
<evidence type="ECO:0000256" key="3">
    <source>
        <dbReference type="ARBA" id="ARBA00022723"/>
    </source>
</evidence>
<dbReference type="GO" id="GO:0016705">
    <property type="term" value="F:oxidoreductase activity, acting on paired donors, with incorporation or reduction of molecular oxygen"/>
    <property type="evidence" value="ECO:0007669"/>
    <property type="project" value="InterPro"/>
</dbReference>
<dbReference type="PRINTS" id="PR00465">
    <property type="entry name" value="EP450IV"/>
</dbReference>
<organism evidence="7 8">
    <name type="scientific">Extremus antarcticus</name>
    <dbReference type="NCBI Taxonomy" id="702011"/>
    <lineage>
        <taxon>Eukaryota</taxon>
        <taxon>Fungi</taxon>
        <taxon>Dikarya</taxon>
        <taxon>Ascomycota</taxon>
        <taxon>Pezizomycotina</taxon>
        <taxon>Dothideomycetes</taxon>
        <taxon>Dothideomycetidae</taxon>
        <taxon>Mycosphaerellales</taxon>
        <taxon>Extremaceae</taxon>
        <taxon>Extremus</taxon>
    </lineage>
</organism>
<dbReference type="PANTHER" id="PTHR24305">
    <property type="entry name" value="CYTOCHROME P450"/>
    <property type="match status" value="1"/>
</dbReference>
<dbReference type="PRINTS" id="PR00385">
    <property type="entry name" value="P450"/>
</dbReference>
<keyword evidence="5 6" id="KW-0349">Heme</keyword>
<comment type="cofactor">
    <cofactor evidence="1 5">
        <name>heme</name>
        <dbReference type="ChEBI" id="CHEBI:30413"/>
    </cofactor>
</comment>
<dbReference type="Proteomes" id="UP001271007">
    <property type="component" value="Unassembled WGS sequence"/>
</dbReference>
<dbReference type="InterPro" id="IPR050121">
    <property type="entry name" value="Cytochrome_P450_monoxygenase"/>
</dbReference>
<evidence type="ECO:0008006" key="9">
    <source>
        <dbReference type="Google" id="ProtNLM"/>
    </source>
</evidence>
<dbReference type="CDD" id="cd11059">
    <property type="entry name" value="CYP_fungal"/>
    <property type="match status" value="1"/>
</dbReference>
<keyword evidence="8" id="KW-1185">Reference proteome</keyword>
<dbReference type="InterPro" id="IPR036396">
    <property type="entry name" value="Cyt_P450_sf"/>
</dbReference>
<evidence type="ECO:0000313" key="8">
    <source>
        <dbReference type="Proteomes" id="UP001271007"/>
    </source>
</evidence>
<dbReference type="Pfam" id="PF00067">
    <property type="entry name" value="p450"/>
    <property type="match status" value="1"/>
</dbReference>
<gene>
    <name evidence="7" type="ORF">LTR09_004912</name>
</gene>
<dbReference type="GO" id="GO:0004497">
    <property type="term" value="F:monooxygenase activity"/>
    <property type="evidence" value="ECO:0007669"/>
    <property type="project" value="UniProtKB-KW"/>
</dbReference>
<evidence type="ECO:0000256" key="6">
    <source>
        <dbReference type="RuleBase" id="RU000461"/>
    </source>
</evidence>
<dbReference type="EMBL" id="JAWDJX010000013">
    <property type="protein sequence ID" value="KAK3054134.1"/>
    <property type="molecule type" value="Genomic_DNA"/>
</dbReference>
<feature type="binding site" description="axial binding residue" evidence="5">
    <location>
        <position position="487"/>
    </location>
    <ligand>
        <name>heme</name>
        <dbReference type="ChEBI" id="CHEBI:30413"/>
    </ligand>
    <ligandPart>
        <name>Fe</name>
        <dbReference type="ChEBI" id="CHEBI:18248"/>
    </ligandPart>
</feature>
<proteinExistence type="inferred from homology"/>
<dbReference type="SUPFAM" id="SSF48264">
    <property type="entry name" value="Cytochrome P450"/>
    <property type="match status" value="1"/>
</dbReference>
<dbReference type="Gene3D" id="1.10.630.10">
    <property type="entry name" value="Cytochrome P450"/>
    <property type="match status" value="1"/>
</dbReference>
<keyword evidence="4 5" id="KW-0408">Iron</keyword>
<dbReference type="PROSITE" id="PS00086">
    <property type="entry name" value="CYTOCHROME_P450"/>
    <property type="match status" value="1"/>
</dbReference>
<dbReference type="GO" id="GO:0005506">
    <property type="term" value="F:iron ion binding"/>
    <property type="evidence" value="ECO:0007669"/>
    <property type="project" value="InterPro"/>
</dbReference>
<accession>A0AAJ0DP37</accession>
<dbReference type="InterPro" id="IPR002403">
    <property type="entry name" value="Cyt_P450_E_grp-IV"/>
</dbReference>
<dbReference type="PANTHER" id="PTHR24305:SF166">
    <property type="entry name" value="CYTOCHROME P450 12A4, MITOCHONDRIAL-RELATED"/>
    <property type="match status" value="1"/>
</dbReference>
<keyword evidence="6" id="KW-0503">Monooxygenase</keyword>
<protein>
    <recommendedName>
        <fullName evidence="9">Cytochrome P450</fullName>
    </recommendedName>
</protein>
<evidence type="ECO:0000256" key="2">
    <source>
        <dbReference type="ARBA" id="ARBA00010617"/>
    </source>
</evidence>
<reference evidence="7" key="1">
    <citation type="submission" date="2023-04" db="EMBL/GenBank/DDBJ databases">
        <title>Black Yeasts Isolated from many extreme environments.</title>
        <authorList>
            <person name="Coleine C."/>
            <person name="Stajich J.E."/>
            <person name="Selbmann L."/>
        </authorList>
    </citation>
    <scope>NUCLEOTIDE SEQUENCE</scope>
    <source>
        <strain evidence="7">CCFEE 5312</strain>
    </source>
</reference>
<dbReference type="InterPro" id="IPR001128">
    <property type="entry name" value="Cyt_P450"/>
</dbReference>
<dbReference type="InterPro" id="IPR017972">
    <property type="entry name" value="Cyt_P450_CS"/>
</dbReference>
<comment type="similarity">
    <text evidence="2 6">Belongs to the cytochrome P450 family.</text>
</comment>
<evidence type="ECO:0000256" key="4">
    <source>
        <dbReference type="ARBA" id="ARBA00023004"/>
    </source>
</evidence>
<sequence length="543" mass="60724">MALPIIPLAALVLLFSLALYKYFIHAIYLSPLSRIPSAHWSSSLSALWIQNKRRQQKETLAVHDAHVRLGPIVRIAPNDISVNSVDGGIRTVYAGGYEKGDWYYNAFNNYGIMPMFSMPDHGTHSKRKRMLSNVYAKSTLQNSEAMNTITEKLLNEDLVPRLREVSKKGEPVEFYNVFCAAAMDFVAAYVFGLKNASHFLQEPTMGAKFFRDYKARAAYTFWPQDMPRFTAFMSKLGLGHCLVPLWVNQANQDIEAWLIAMCDKAEQTLQHAELEGKKGQVEDYPTVYAHLRNSLLKETQTKSSTSPPASQAVDSNRLAVASEMLDHTLAGFDTSSIALTFLTYELSLPQHAHWQRKLQAELAPLNGSRDAKSLDALPILHAILMETLRLHASIPGNQPRITPANATLGADRHTVTGLPPNVRVQAQAWSLHRNPDVFPDPEAWNPARWLERSERSELEGNENGSTPEQLREMQRWFWAFGSGGRMCVGSNLAMLDMKAIIAGIWGSFGTVLVDGRGMVHNGGYVAEPVGWEGKFCLVRLEEL</sequence>
<keyword evidence="6" id="KW-0560">Oxidoreductase</keyword>
<keyword evidence="3 5" id="KW-0479">Metal-binding</keyword>
<comment type="caution">
    <text evidence="7">The sequence shown here is derived from an EMBL/GenBank/DDBJ whole genome shotgun (WGS) entry which is preliminary data.</text>
</comment>
<evidence type="ECO:0000313" key="7">
    <source>
        <dbReference type="EMBL" id="KAK3054134.1"/>
    </source>
</evidence>
<evidence type="ECO:0000256" key="1">
    <source>
        <dbReference type="ARBA" id="ARBA00001971"/>
    </source>
</evidence>
<dbReference type="AlphaFoldDB" id="A0AAJ0DP37"/>
<evidence type="ECO:0000256" key="5">
    <source>
        <dbReference type="PIRSR" id="PIRSR602403-1"/>
    </source>
</evidence>
<dbReference type="GO" id="GO:0020037">
    <property type="term" value="F:heme binding"/>
    <property type="evidence" value="ECO:0007669"/>
    <property type="project" value="InterPro"/>
</dbReference>